<organism evidence="9 10">
    <name type="scientific">Caenorhabditis angaria</name>
    <dbReference type="NCBI Taxonomy" id="860376"/>
    <lineage>
        <taxon>Eukaryota</taxon>
        <taxon>Metazoa</taxon>
        <taxon>Ecdysozoa</taxon>
        <taxon>Nematoda</taxon>
        <taxon>Chromadorea</taxon>
        <taxon>Rhabditida</taxon>
        <taxon>Rhabditina</taxon>
        <taxon>Rhabditomorpha</taxon>
        <taxon>Rhabditoidea</taxon>
        <taxon>Rhabditidae</taxon>
        <taxon>Peloderinae</taxon>
        <taxon>Caenorhabditis</taxon>
    </lineage>
</organism>
<dbReference type="InterPro" id="IPR050196">
    <property type="entry name" value="Cytochrome_P450_Monoox"/>
</dbReference>
<name>A0A9P1IR31_9PELO</name>
<protein>
    <recommendedName>
        <fullName evidence="11">CYtochrome P450 family</fullName>
    </recommendedName>
</protein>
<keyword evidence="7" id="KW-0560">Oxidoreductase</keyword>
<dbReference type="GO" id="GO:0004497">
    <property type="term" value="F:monooxygenase activity"/>
    <property type="evidence" value="ECO:0007669"/>
    <property type="project" value="UniProtKB-KW"/>
</dbReference>
<dbReference type="InterPro" id="IPR002401">
    <property type="entry name" value="Cyt_P450_E_grp-I"/>
</dbReference>
<dbReference type="OrthoDB" id="1470350at2759"/>
<dbReference type="PANTHER" id="PTHR24291">
    <property type="entry name" value="CYTOCHROME P450 FAMILY 4"/>
    <property type="match status" value="1"/>
</dbReference>
<feature type="transmembrane region" description="Helical" evidence="8">
    <location>
        <begin position="6"/>
        <end position="21"/>
    </location>
</feature>
<gene>
    <name evidence="9" type="ORF">CAMP_LOCUS10460</name>
</gene>
<keyword evidence="4 6" id="KW-0408">Iron</keyword>
<dbReference type="PANTHER" id="PTHR24291:SF194">
    <property type="entry name" value="CYTOCHROME P450 FAMILY"/>
    <property type="match status" value="1"/>
</dbReference>
<feature type="binding site" description="axial binding residue" evidence="6">
    <location>
        <position position="438"/>
    </location>
    <ligand>
        <name>heme</name>
        <dbReference type="ChEBI" id="CHEBI:30413"/>
    </ligand>
    <ligandPart>
        <name>Fe</name>
        <dbReference type="ChEBI" id="CHEBI:18248"/>
    </ligandPart>
</feature>
<evidence type="ECO:0000256" key="5">
    <source>
        <dbReference type="ARBA" id="ARBA00023033"/>
    </source>
</evidence>
<dbReference type="InterPro" id="IPR036396">
    <property type="entry name" value="Cyt_P450_sf"/>
</dbReference>
<keyword evidence="5 7" id="KW-0503">Monooxygenase</keyword>
<dbReference type="AlphaFoldDB" id="A0A9P1IR31"/>
<dbReference type="GO" id="GO:0005506">
    <property type="term" value="F:iron ion binding"/>
    <property type="evidence" value="ECO:0007669"/>
    <property type="project" value="InterPro"/>
</dbReference>
<dbReference type="Proteomes" id="UP001152747">
    <property type="component" value="Unassembled WGS sequence"/>
</dbReference>
<reference evidence="9" key="1">
    <citation type="submission" date="2022-11" db="EMBL/GenBank/DDBJ databases">
        <authorList>
            <person name="Kikuchi T."/>
        </authorList>
    </citation>
    <scope>NUCLEOTIDE SEQUENCE</scope>
    <source>
        <strain evidence="9">PS1010</strain>
    </source>
</reference>
<evidence type="ECO:0000313" key="9">
    <source>
        <dbReference type="EMBL" id="CAI5447823.1"/>
    </source>
</evidence>
<dbReference type="PRINTS" id="PR00463">
    <property type="entry name" value="EP450I"/>
</dbReference>
<evidence type="ECO:0008006" key="11">
    <source>
        <dbReference type="Google" id="ProtNLM"/>
    </source>
</evidence>
<dbReference type="Gene3D" id="1.10.630.10">
    <property type="entry name" value="Cytochrome P450"/>
    <property type="match status" value="1"/>
</dbReference>
<evidence type="ECO:0000313" key="10">
    <source>
        <dbReference type="Proteomes" id="UP001152747"/>
    </source>
</evidence>
<dbReference type="GO" id="GO:0016705">
    <property type="term" value="F:oxidoreductase activity, acting on paired donors, with incorporation or reduction of molecular oxygen"/>
    <property type="evidence" value="ECO:0007669"/>
    <property type="project" value="InterPro"/>
</dbReference>
<evidence type="ECO:0000256" key="4">
    <source>
        <dbReference type="ARBA" id="ARBA00023004"/>
    </source>
</evidence>
<dbReference type="PROSITE" id="PS00086">
    <property type="entry name" value="CYTOCHROME_P450"/>
    <property type="match status" value="1"/>
</dbReference>
<dbReference type="Pfam" id="PF00067">
    <property type="entry name" value="p450"/>
    <property type="match status" value="1"/>
</dbReference>
<keyword evidence="8" id="KW-0812">Transmembrane</keyword>
<keyword evidence="10" id="KW-1185">Reference proteome</keyword>
<dbReference type="InterPro" id="IPR001128">
    <property type="entry name" value="Cyt_P450"/>
</dbReference>
<evidence type="ECO:0000256" key="8">
    <source>
        <dbReference type="SAM" id="Phobius"/>
    </source>
</evidence>
<dbReference type="PRINTS" id="PR00385">
    <property type="entry name" value="P450"/>
</dbReference>
<evidence type="ECO:0000256" key="3">
    <source>
        <dbReference type="ARBA" id="ARBA00022617"/>
    </source>
</evidence>
<keyword evidence="6 7" id="KW-0479">Metal-binding</keyword>
<keyword evidence="8" id="KW-0472">Membrane</keyword>
<accession>A0A9P1IR31</accession>
<dbReference type="GO" id="GO:0020037">
    <property type="term" value="F:heme binding"/>
    <property type="evidence" value="ECO:0007669"/>
    <property type="project" value="InterPro"/>
</dbReference>
<evidence type="ECO:0000256" key="1">
    <source>
        <dbReference type="ARBA" id="ARBA00001971"/>
    </source>
</evidence>
<dbReference type="SUPFAM" id="SSF48264">
    <property type="entry name" value="Cytochrome P450"/>
    <property type="match status" value="1"/>
</dbReference>
<sequence length="497" mass="57433">MGIIIPIFVLVSTVALTWFLLKHMRMRHILKDICQPRSYPVVGHGLITRPDPEGFMNQVIGMGYLFPDPRMCLLWIGPFPCLMLYSAELVEPILASSKHLNKGFAYKLLEPWLGLSILTSQREQWRPKRKLLTPTFHYDILKDFLPIFNEQAKIMIQKMCLYGPTDPVDILSMVTLCTLDIICETSMGKSVNAQLSKDNEYVWAVHTINDLIQTRTKNPLVWNSWVYKLTENGKTHEKCLQILHSFTKKVIDERKESLEESDYKIESGKRLAFLDLLLDMAQSGQIAMEDIQAEVDTFMFEGHDTTSTGLMWALHLIGNHPEVMRKMQEEIDEVMGDDIDVTTEHLARLKYMECVLKESLRLRPSVPIIMRELASDQQIGGINIPHGVTILINQYLVHRDPTQWKNPEIFDPDRFLPENSVGRKSFAFIPFSAGSRNCIGQRFAILEEKVIMTHILRQFDVHSVEKMHECNPKMEIIMRPAEPIHLLVKRRRPVVSW</sequence>
<comment type="caution">
    <text evidence="9">The sequence shown here is derived from an EMBL/GenBank/DDBJ whole genome shotgun (WGS) entry which is preliminary data.</text>
</comment>
<evidence type="ECO:0000256" key="2">
    <source>
        <dbReference type="ARBA" id="ARBA00010617"/>
    </source>
</evidence>
<evidence type="ECO:0000256" key="6">
    <source>
        <dbReference type="PIRSR" id="PIRSR602401-1"/>
    </source>
</evidence>
<proteinExistence type="inferred from homology"/>
<keyword evidence="8" id="KW-1133">Transmembrane helix</keyword>
<comment type="similarity">
    <text evidence="2 7">Belongs to the cytochrome P450 family.</text>
</comment>
<keyword evidence="3 6" id="KW-0349">Heme</keyword>
<dbReference type="EMBL" id="CANHGI010000004">
    <property type="protein sequence ID" value="CAI5447823.1"/>
    <property type="molecule type" value="Genomic_DNA"/>
</dbReference>
<dbReference type="InterPro" id="IPR017972">
    <property type="entry name" value="Cyt_P450_CS"/>
</dbReference>
<comment type="cofactor">
    <cofactor evidence="1 6">
        <name>heme</name>
        <dbReference type="ChEBI" id="CHEBI:30413"/>
    </cofactor>
</comment>
<evidence type="ECO:0000256" key="7">
    <source>
        <dbReference type="RuleBase" id="RU000461"/>
    </source>
</evidence>